<keyword evidence="3" id="KW-0998">Cell outer membrane</keyword>
<dbReference type="PANTHER" id="PTHR30329">
    <property type="entry name" value="STATOR ELEMENT OF FLAGELLAR MOTOR COMPLEX"/>
    <property type="match status" value="1"/>
</dbReference>
<dbReference type="SUPFAM" id="SSF103088">
    <property type="entry name" value="OmpA-like"/>
    <property type="match status" value="1"/>
</dbReference>
<dbReference type="OrthoDB" id="9805832at2"/>
<evidence type="ECO:0000256" key="2">
    <source>
        <dbReference type="ARBA" id="ARBA00023136"/>
    </source>
</evidence>
<protein>
    <recommendedName>
        <fullName evidence="6">OmpA-like domain-containing protein</fullName>
    </recommendedName>
</protein>
<evidence type="ECO:0000256" key="1">
    <source>
        <dbReference type="ARBA" id="ARBA00004442"/>
    </source>
</evidence>
<dbReference type="STRING" id="693.AKJ17_01840"/>
<comment type="caution">
    <text evidence="7">The sequence shown here is derived from an EMBL/GenBank/DDBJ whole genome shotgun (WGS) entry which is preliminary data.</text>
</comment>
<dbReference type="AlphaFoldDB" id="A0A0M0HUL7"/>
<dbReference type="InterPro" id="IPR006664">
    <property type="entry name" value="OMP_bac"/>
</dbReference>
<keyword evidence="2 4" id="KW-0472">Membrane</keyword>
<dbReference type="CDD" id="cd07185">
    <property type="entry name" value="OmpA_C-like"/>
    <property type="match status" value="1"/>
</dbReference>
<dbReference type="InterPro" id="IPR050330">
    <property type="entry name" value="Bact_OuterMem_StrucFunc"/>
</dbReference>
<feature type="domain" description="OmpA-like" evidence="6">
    <location>
        <begin position="71"/>
        <end position="188"/>
    </location>
</feature>
<dbReference type="PANTHER" id="PTHR30329:SF21">
    <property type="entry name" value="LIPOPROTEIN YIAD-RELATED"/>
    <property type="match status" value="1"/>
</dbReference>
<proteinExistence type="predicted"/>
<evidence type="ECO:0000256" key="3">
    <source>
        <dbReference type="ARBA" id="ARBA00023237"/>
    </source>
</evidence>
<feature type="chain" id="PRO_5005600251" description="OmpA-like domain-containing protein" evidence="5">
    <location>
        <begin position="22"/>
        <end position="203"/>
    </location>
</feature>
<organism evidence="7 8">
    <name type="scientific">Vibrio nereis</name>
    <dbReference type="NCBI Taxonomy" id="693"/>
    <lineage>
        <taxon>Bacteria</taxon>
        <taxon>Pseudomonadati</taxon>
        <taxon>Pseudomonadota</taxon>
        <taxon>Gammaproteobacteria</taxon>
        <taxon>Vibrionales</taxon>
        <taxon>Vibrionaceae</taxon>
        <taxon>Vibrio</taxon>
    </lineage>
</organism>
<dbReference type="PRINTS" id="PR01021">
    <property type="entry name" value="OMPADOMAIN"/>
</dbReference>
<evidence type="ECO:0000256" key="5">
    <source>
        <dbReference type="SAM" id="SignalP"/>
    </source>
</evidence>
<dbReference type="Pfam" id="PF00691">
    <property type="entry name" value="OmpA"/>
    <property type="match status" value="1"/>
</dbReference>
<dbReference type="InterPro" id="IPR036737">
    <property type="entry name" value="OmpA-like_sf"/>
</dbReference>
<dbReference type="PATRIC" id="fig|693.5.peg.373"/>
<evidence type="ECO:0000313" key="7">
    <source>
        <dbReference type="EMBL" id="KOO05557.1"/>
    </source>
</evidence>
<dbReference type="RefSeq" id="WP_053394070.1">
    <property type="nucleotide sequence ID" value="NZ_LHPJ01000001.1"/>
</dbReference>
<comment type="subcellular location">
    <subcellularLocation>
        <location evidence="1">Cell outer membrane</location>
    </subcellularLocation>
</comment>
<dbReference type="Gene3D" id="3.30.1330.60">
    <property type="entry name" value="OmpA-like domain"/>
    <property type="match status" value="1"/>
</dbReference>
<dbReference type="Proteomes" id="UP000037515">
    <property type="component" value="Unassembled WGS sequence"/>
</dbReference>
<keyword evidence="5" id="KW-0732">Signal</keyword>
<gene>
    <name evidence="7" type="ORF">AKJ17_01840</name>
</gene>
<dbReference type="EMBL" id="LHPJ01000001">
    <property type="protein sequence ID" value="KOO05557.1"/>
    <property type="molecule type" value="Genomic_DNA"/>
</dbReference>
<evidence type="ECO:0000256" key="4">
    <source>
        <dbReference type="PROSITE-ProRule" id="PRU00473"/>
    </source>
</evidence>
<name>A0A0M0HUL7_VIBNE</name>
<sequence>MNKLAFSLIISTLVSSGYVSADDKYDYIVTPEPNQVDDLRDEDNDGVINARDLCPGTPIKAEVDNDGCGKYVKSSDKMNLHILFANDSSAIQPLFVRQIREMNEFLEAYPSTSIELQGYASKVGRADYNMALSKTRAETVKRMLISNGLAPNRVNIVGFGDTKTDNDANDELSHALDRKVVATVVGYKGHVKEEWTIFTKLDK</sequence>
<keyword evidence="8" id="KW-1185">Reference proteome</keyword>
<reference evidence="8" key="1">
    <citation type="submission" date="2015-08" db="EMBL/GenBank/DDBJ databases">
        <title>Vibrio galatheae sp. nov., a novel member of the Vibrionaceae family isolated from the Solomon Islands.</title>
        <authorList>
            <person name="Giubergia S."/>
            <person name="Machado H."/>
            <person name="Mateiu R.V."/>
            <person name="Gram L."/>
        </authorList>
    </citation>
    <scope>NUCLEOTIDE SEQUENCE [LARGE SCALE GENOMIC DNA]</scope>
    <source>
        <strain evidence="8">DSM 19584</strain>
    </source>
</reference>
<feature type="signal peptide" evidence="5">
    <location>
        <begin position="1"/>
        <end position="21"/>
    </location>
</feature>
<accession>A0A0M0HUL7</accession>
<dbReference type="PROSITE" id="PS51123">
    <property type="entry name" value="OMPA_2"/>
    <property type="match status" value="1"/>
</dbReference>
<evidence type="ECO:0000313" key="8">
    <source>
        <dbReference type="Proteomes" id="UP000037515"/>
    </source>
</evidence>
<dbReference type="GO" id="GO:0009279">
    <property type="term" value="C:cell outer membrane"/>
    <property type="evidence" value="ECO:0007669"/>
    <property type="project" value="UniProtKB-SubCell"/>
</dbReference>
<evidence type="ECO:0000259" key="6">
    <source>
        <dbReference type="PROSITE" id="PS51123"/>
    </source>
</evidence>
<dbReference type="InterPro" id="IPR006665">
    <property type="entry name" value="OmpA-like"/>
</dbReference>